<proteinExistence type="predicted"/>
<keyword evidence="2" id="KW-1185">Reference proteome</keyword>
<dbReference type="AlphaFoldDB" id="A0A0V1KVV7"/>
<gene>
    <name evidence="1" type="ORF">T02_4205</name>
</gene>
<sequence length="63" mass="7491">MARYLRLDITVEEAPFFNLYLLLALNFDSCEHNRSIISKRLFDSVRGWKHCVLIGKLTPYHQH</sequence>
<comment type="caution">
    <text evidence="1">The sequence shown here is derived from an EMBL/GenBank/DDBJ whole genome shotgun (WGS) entry which is preliminary data.</text>
</comment>
<name>A0A0V1KVV7_9BILA</name>
<reference evidence="1 2" key="1">
    <citation type="submission" date="2015-05" db="EMBL/GenBank/DDBJ databases">
        <title>Evolution of Trichinella species and genotypes.</title>
        <authorList>
            <person name="Korhonen P.K."/>
            <person name="Edoardo P."/>
            <person name="Giuseppe L.R."/>
            <person name="Gasser R.B."/>
        </authorList>
    </citation>
    <scope>NUCLEOTIDE SEQUENCE [LARGE SCALE GENOMIC DNA]</scope>
    <source>
        <strain evidence="1">ISS10</strain>
    </source>
</reference>
<protein>
    <submittedName>
        <fullName evidence="1">Uncharacterized protein</fullName>
    </submittedName>
</protein>
<dbReference type="OrthoDB" id="10521477at2759"/>
<evidence type="ECO:0000313" key="1">
    <source>
        <dbReference type="EMBL" id="KRZ51440.1"/>
    </source>
</evidence>
<dbReference type="Proteomes" id="UP000054721">
    <property type="component" value="Unassembled WGS sequence"/>
</dbReference>
<dbReference type="EMBL" id="JYDW01000226">
    <property type="protein sequence ID" value="KRZ51440.1"/>
    <property type="molecule type" value="Genomic_DNA"/>
</dbReference>
<accession>A0A0V1KVV7</accession>
<organism evidence="1 2">
    <name type="scientific">Trichinella nativa</name>
    <dbReference type="NCBI Taxonomy" id="6335"/>
    <lineage>
        <taxon>Eukaryota</taxon>
        <taxon>Metazoa</taxon>
        <taxon>Ecdysozoa</taxon>
        <taxon>Nematoda</taxon>
        <taxon>Enoplea</taxon>
        <taxon>Dorylaimia</taxon>
        <taxon>Trichinellida</taxon>
        <taxon>Trichinellidae</taxon>
        <taxon>Trichinella</taxon>
    </lineage>
</organism>
<evidence type="ECO:0000313" key="2">
    <source>
        <dbReference type="Proteomes" id="UP000054721"/>
    </source>
</evidence>